<dbReference type="PROSITE" id="PS51502">
    <property type="entry name" value="S_R_A_B_BARREL"/>
    <property type="match status" value="1"/>
</dbReference>
<accession>A0A7L7L9N5</accession>
<reference evidence="3 4" key="1">
    <citation type="submission" date="2020-08" db="EMBL/GenBank/DDBJ databases">
        <title>Adhaeribacter dokdonensis sp. nov., isolated from the rhizosphere of Elymus tsukushiensis, a plant native to the Dokdo Islands, Republic of Korea.</title>
        <authorList>
            <person name="Ghim S.Y."/>
        </authorList>
    </citation>
    <scope>NUCLEOTIDE SEQUENCE [LARGE SCALE GENOMIC DNA]</scope>
    <source>
        <strain evidence="3 4">KUDC8001</strain>
    </source>
</reference>
<sequence length="129" mass="14748">MRKLPYIILLIVLFSVCTNLFLQANSSETKKLRHVVAFKFKPGITPEQMQKATKDFLQLKTRIPQIMELEGGPDVAIQNKNGKFTHCFVVTVKNQEDLNTYGEHPIHKAFSQSVDPLLAEVMVVDYWAE</sequence>
<dbReference type="SUPFAM" id="SSF54909">
    <property type="entry name" value="Dimeric alpha+beta barrel"/>
    <property type="match status" value="1"/>
</dbReference>
<name>A0A7L7L9N5_9BACT</name>
<proteinExistence type="predicted"/>
<dbReference type="EMBL" id="CP055153">
    <property type="protein sequence ID" value="QMU29540.1"/>
    <property type="molecule type" value="Genomic_DNA"/>
</dbReference>
<evidence type="ECO:0000256" key="1">
    <source>
        <dbReference type="ARBA" id="ARBA00011738"/>
    </source>
</evidence>
<dbReference type="InterPro" id="IPR013097">
    <property type="entry name" value="Dabb"/>
</dbReference>
<evidence type="ECO:0000313" key="3">
    <source>
        <dbReference type="EMBL" id="QMU29540.1"/>
    </source>
</evidence>
<dbReference type="InterPro" id="IPR044662">
    <property type="entry name" value="HS1/DABB1-like"/>
</dbReference>
<dbReference type="PANTHER" id="PTHR33178:SF10">
    <property type="entry name" value="STRESS-RESPONSE A_B BARREL DOMAIN-CONTAINING PROTEIN"/>
    <property type="match status" value="1"/>
</dbReference>
<dbReference type="SMART" id="SM00886">
    <property type="entry name" value="Dabb"/>
    <property type="match status" value="1"/>
</dbReference>
<organism evidence="3 4">
    <name type="scientific">Adhaeribacter radiodurans</name>
    <dbReference type="NCBI Taxonomy" id="2745197"/>
    <lineage>
        <taxon>Bacteria</taxon>
        <taxon>Pseudomonadati</taxon>
        <taxon>Bacteroidota</taxon>
        <taxon>Cytophagia</taxon>
        <taxon>Cytophagales</taxon>
        <taxon>Hymenobacteraceae</taxon>
        <taxon>Adhaeribacter</taxon>
    </lineage>
</organism>
<feature type="domain" description="Stress-response A/B barrel" evidence="2">
    <location>
        <begin position="32"/>
        <end position="126"/>
    </location>
</feature>
<dbReference type="AlphaFoldDB" id="A0A7L7L9N5"/>
<dbReference type="KEGG" id="add:HUW48_16520"/>
<dbReference type="Pfam" id="PF07876">
    <property type="entry name" value="Dabb"/>
    <property type="match status" value="1"/>
</dbReference>
<evidence type="ECO:0000313" key="4">
    <source>
        <dbReference type="Proteomes" id="UP000514509"/>
    </source>
</evidence>
<dbReference type="Proteomes" id="UP000514509">
    <property type="component" value="Chromosome"/>
</dbReference>
<keyword evidence="4" id="KW-1185">Reference proteome</keyword>
<dbReference type="PANTHER" id="PTHR33178">
    <property type="match status" value="1"/>
</dbReference>
<dbReference type="InterPro" id="IPR011008">
    <property type="entry name" value="Dimeric_a/b-barrel"/>
</dbReference>
<protein>
    <submittedName>
        <fullName evidence="3">Dabb family protein</fullName>
    </submittedName>
</protein>
<gene>
    <name evidence="3" type="ORF">HUW48_16520</name>
</gene>
<dbReference type="RefSeq" id="WP_182412000.1">
    <property type="nucleotide sequence ID" value="NZ_CP055153.1"/>
</dbReference>
<dbReference type="Gene3D" id="3.30.70.100">
    <property type="match status" value="1"/>
</dbReference>
<comment type="subunit">
    <text evidence="1">Homodimer.</text>
</comment>
<evidence type="ECO:0000259" key="2">
    <source>
        <dbReference type="PROSITE" id="PS51502"/>
    </source>
</evidence>